<comment type="similarity">
    <text evidence="1 9 10">Belongs to the peptidase A8 family.</text>
</comment>
<evidence type="ECO:0000313" key="13">
    <source>
        <dbReference type="Proteomes" id="UP000824179"/>
    </source>
</evidence>
<reference evidence="12" key="2">
    <citation type="journal article" date="2021" name="PeerJ">
        <title>Extensive microbial diversity within the chicken gut microbiome revealed by metagenomics and culture.</title>
        <authorList>
            <person name="Gilroy R."/>
            <person name="Ravi A."/>
            <person name="Getino M."/>
            <person name="Pursley I."/>
            <person name="Horton D.L."/>
            <person name="Alikhan N.F."/>
            <person name="Baker D."/>
            <person name="Gharbi K."/>
            <person name="Hall N."/>
            <person name="Watson M."/>
            <person name="Adriaenssens E.M."/>
            <person name="Foster-Nyarko E."/>
            <person name="Jarju S."/>
            <person name="Secka A."/>
            <person name="Antonio M."/>
            <person name="Oren A."/>
            <person name="Chaudhuri R.R."/>
            <person name="La Ragione R."/>
            <person name="Hildebrand F."/>
            <person name="Pallen M.J."/>
        </authorList>
    </citation>
    <scope>NUCLEOTIDE SEQUENCE</scope>
    <source>
        <strain evidence="12">ChiW25-3613</strain>
    </source>
</reference>
<gene>
    <name evidence="9" type="primary">lspA</name>
    <name evidence="12" type="ORF">IAB90_07340</name>
</gene>
<feature type="transmembrane region" description="Helical" evidence="9">
    <location>
        <begin position="107"/>
        <end position="126"/>
    </location>
</feature>
<dbReference type="GO" id="GO:0004190">
    <property type="term" value="F:aspartic-type endopeptidase activity"/>
    <property type="evidence" value="ECO:0007669"/>
    <property type="project" value="UniProtKB-UniRule"/>
</dbReference>
<comment type="catalytic activity">
    <reaction evidence="9">
        <text>Release of signal peptides from bacterial membrane prolipoproteins. Hydrolyzes -Xaa-Yaa-Zaa-|-(S,diacylglyceryl)Cys-, in which Xaa is hydrophobic (preferably Leu), and Yaa (Ala or Ser) and Zaa (Gly or Ala) have small, neutral side chains.</text>
        <dbReference type="EC" id="3.4.23.36"/>
    </reaction>
</comment>
<comment type="subcellular location">
    <subcellularLocation>
        <location evidence="9">Cell membrane</location>
        <topology evidence="9">Multi-pass membrane protein</topology>
    </subcellularLocation>
</comment>
<keyword evidence="2 9" id="KW-1003">Cell membrane</keyword>
<dbReference type="Pfam" id="PF01252">
    <property type="entry name" value="Peptidase_A8"/>
    <property type="match status" value="1"/>
</dbReference>
<feature type="active site" evidence="9">
    <location>
        <position position="148"/>
    </location>
</feature>
<dbReference type="InterPro" id="IPR001872">
    <property type="entry name" value="Peptidase_A8"/>
</dbReference>
<evidence type="ECO:0000256" key="11">
    <source>
        <dbReference type="SAM" id="MobiDB-lite"/>
    </source>
</evidence>
<dbReference type="Proteomes" id="UP000824179">
    <property type="component" value="Unassembled WGS sequence"/>
</dbReference>
<evidence type="ECO:0000256" key="7">
    <source>
        <dbReference type="ARBA" id="ARBA00022989"/>
    </source>
</evidence>
<dbReference type="GO" id="GO:0006508">
    <property type="term" value="P:proteolysis"/>
    <property type="evidence" value="ECO:0007669"/>
    <property type="project" value="UniProtKB-KW"/>
</dbReference>
<dbReference type="HAMAP" id="MF_00161">
    <property type="entry name" value="LspA"/>
    <property type="match status" value="1"/>
</dbReference>
<organism evidence="12 13">
    <name type="scientific">Candidatus Coproplasma stercoripullorum</name>
    <dbReference type="NCBI Taxonomy" id="2840751"/>
    <lineage>
        <taxon>Bacteria</taxon>
        <taxon>Bacillati</taxon>
        <taxon>Bacillota</taxon>
        <taxon>Clostridia</taxon>
        <taxon>Eubacteriales</taxon>
        <taxon>Candidatus Coproplasma</taxon>
    </lineage>
</organism>
<dbReference type="PRINTS" id="PR00781">
    <property type="entry name" value="LIPOSIGPTASE"/>
</dbReference>
<sequence length="249" mass="27413">MSVKDFFVKTGRRIKSNFGWKSALFLVICIGMLAADLLTKHFAESDGWRFTVIPGFIEVVEVKYNDGASLGMGSGLVPLFIALTFIAIPIFIAAILLLPERAALLKFCIYMALAGAIGNLVDRIAFGEVRDFIYMNFGFIDFICNLADVWLMVGLVLVIIDLLFLSEWAAFPLTKKARAAQAERRRQEERDKLGADPDGFDLPADPSDLAGYHVGPHCGEEDVNDGEPGKHDEDSVSESEDGTAEDKNE</sequence>
<proteinExistence type="inferred from homology"/>
<keyword evidence="7 9" id="KW-1133">Transmembrane helix</keyword>
<feature type="transmembrane region" description="Helical" evidence="9">
    <location>
        <begin position="20"/>
        <end position="39"/>
    </location>
</feature>
<keyword evidence="6 9" id="KW-0378">Hydrolase</keyword>
<feature type="transmembrane region" description="Helical" evidence="9">
    <location>
        <begin position="132"/>
        <end position="165"/>
    </location>
</feature>
<evidence type="ECO:0000256" key="8">
    <source>
        <dbReference type="ARBA" id="ARBA00023136"/>
    </source>
</evidence>
<feature type="region of interest" description="Disordered" evidence="11">
    <location>
        <begin position="182"/>
        <end position="249"/>
    </location>
</feature>
<feature type="compositionally biased region" description="Basic and acidic residues" evidence="11">
    <location>
        <begin position="182"/>
        <end position="195"/>
    </location>
</feature>
<evidence type="ECO:0000256" key="4">
    <source>
        <dbReference type="ARBA" id="ARBA00022692"/>
    </source>
</evidence>
<comment type="pathway">
    <text evidence="9">Protein modification; lipoprotein biosynthesis (signal peptide cleavage).</text>
</comment>
<dbReference type="GO" id="GO:0005886">
    <property type="term" value="C:plasma membrane"/>
    <property type="evidence" value="ECO:0007669"/>
    <property type="project" value="UniProtKB-SubCell"/>
</dbReference>
<evidence type="ECO:0000256" key="2">
    <source>
        <dbReference type="ARBA" id="ARBA00022475"/>
    </source>
</evidence>
<reference evidence="12" key="1">
    <citation type="submission" date="2020-10" db="EMBL/GenBank/DDBJ databases">
        <authorList>
            <person name="Gilroy R."/>
        </authorList>
    </citation>
    <scope>NUCLEOTIDE SEQUENCE</scope>
    <source>
        <strain evidence="12">ChiW25-3613</strain>
    </source>
</reference>
<evidence type="ECO:0000256" key="10">
    <source>
        <dbReference type="RuleBase" id="RU004181"/>
    </source>
</evidence>
<protein>
    <recommendedName>
        <fullName evidence="9">Lipoprotein signal peptidase</fullName>
        <ecNumber evidence="9">3.4.23.36</ecNumber>
    </recommendedName>
    <alternativeName>
        <fullName evidence="9">Prolipoprotein signal peptidase</fullName>
    </alternativeName>
    <alternativeName>
        <fullName evidence="9">Signal peptidase II</fullName>
        <shortName evidence="9">SPase II</shortName>
    </alternativeName>
</protein>
<dbReference type="PANTHER" id="PTHR33695:SF1">
    <property type="entry name" value="LIPOPROTEIN SIGNAL PEPTIDASE"/>
    <property type="match status" value="1"/>
</dbReference>
<keyword evidence="3 9" id="KW-0645">Protease</keyword>
<evidence type="ECO:0000256" key="6">
    <source>
        <dbReference type="ARBA" id="ARBA00022801"/>
    </source>
</evidence>
<comment type="function">
    <text evidence="9">This protein specifically catalyzes the removal of signal peptides from prolipoproteins.</text>
</comment>
<accession>A0A9D1AGR2</accession>
<dbReference type="EC" id="3.4.23.36" evidence="9"/>
<evidence type="ECO:0000256" key="1">
    <source>
        <dbReference type="ARBA" id="ARBA00006139"/>
    </source>
</evidence>
<keyword evidence="5 9" id="KW-0064">Aspartyl protease</keyword>
<dbReference type="PANTHER" id="PTHR33695">
    <property type="entry name" value="LIPOPROTEIN SIGNAL PEPTIDASE"/>
    <property type="match status" value="1"/>
</dbReference>
<keyword evidence="4 9" id="KW-0812">Transmembrane</keyword>
<dbReference type="EMBL" id="DVHB01000129">
    <property type="protein sequence ID" value="HIR40177.1"/>
    <property type="molecule type" value="Genomic_DNA"/>
</dbReference>
<keyword evidence="8 9" id="KW-0472">Membrane</keyword>
<name>A0A9D1AGR2_9FIRM</name>
<evidence type="ECO:0000256" key="9">
    <source>
        <dbReference type="HAMAP-Rule" id="MF_00161"/>
    </source>
</evidence>
<feature type="transmembrane region" description="Helical" evidence="9">
    <location>
        <begin position="76"/>
        <end position="98"/>
    </location>
</feature>
<feature type="active site" evidence="9">
    <location>
        <position position="131"/>
    </location>
</feature>
<evidence type="ECO:0000256" key="3">
    <source>
        <dbReference type="ARBA" id="ARBA00022670"/>
    </source>
</evidence>
<evidence type="ECO:0000313" key="12">
    <source>
        <dbReference type="EMBL" id="HIR40177.1"/>
    </source>
</evidence>
<comment type="caution">
    <text evidence="12">The sequence shown here is derived from an EMBL/GenBank/DDBJ whole genome shotgun (WGS) entry which is preliminary data.</text>
</comment>
<evidence type="ECO:0000256" key="5">
    <source>
        <dbReference type="ARBA" id="ARBA00022750"/>
    </source>
</evidence>
<dbReference type="AlphaFoldDB" id="A0A9D1AGR2"/>